<accession>A0A644T1U5</accession>
<dbReference type="SUPFAM" id="SSF102215">
    <property type="entry name" value="Creatininase"/>
    <property type="match status" value="1"/>
</dbReference>
<dbReference type="EMBL" id="VSSQ01000010">
    <property type="protein sequence ID" value="MPL59901.1"/>
    <property type="molecule type" value="Genomic_DNA"/>
</dbReference>
<comment type="caution">
    <text evidence="5">The sequence shown here is derived from an EMBL/GenBank/DDBJ whole genome shotgun (WGS) entry which is preliminary data.</text>
</comment>
<evidence type="ECO:0000256" key="2">
    <source>
        <dbReference type="ARBA" id="ARBA00022723"/>
    </source>
</evidence>
<dbReference type="GO" id="GO:0016811">
    <property type="term" value="F:hydrolase activity, acting on carbon-nitrogen (but not peptide) bonds, in linear amides"/>
    <property type="evidence" value="ECO:0007669"/>
    <property type="project" value="TreeGrafter"/>
</dbReference>
<dbReference type="EC" id="3.5.-.-" evidence="5"/>
<sequence length="256" mass="27770">MLKRMELMTWKELADAVKTTKTVVVPIGAIEMQGPHLPLAADSMAAEHVAALAAEKAGAVLAPLITVGTSEWHKNFPGMIGLSKESLMDYLRQYCRCLVRNGFTHIFFVSPHTFNDEPIGTVGLELRDEGIMVGSVNLWHVSNEVMAARKIDIKEGKFTHAGEIMTSVIMAIAPETVKMDEAVAESPAVPIPGAPFAGLHKIKFKDISFSVYRSSNEETKSGSLGNPMAATPEKGRAIIEGWVDATVAFLKEFSVC</sequence>
<dbReference type="AlphaFoldDB" id="A0A644T1U5"/>
<organism evidence="5">
    <name type="scientific">bioreactor metagenome</name>
    <dbReference type="NCBI Taxonomy" id="1076179"/>
    <lineage>
        <taxon>unclassified sequences</taxon>
        <taxon>metagenomes</taxon>
        <taxon>ecological metagenomes</taxon>
    </lineage>
</organism>
<dbReference type="InterPro" id="IPR024087">
    <property type="entry name" value="Creatininase-like_sf"/>
</dbReference>
<keyword evidence="4" id="KW-0862">Zinc</keyword>
<comment type="cofactor">
    <cofactor evidence="1">
        <name>Zn(2+)</name>
        <dbReference type="ChEBI" id="CHEBI:29105"/>
    </cofactor>
</comment>
<evidence type="ECO:0000313" key="5">
    <source>
        <dbReference type="EMBL" id="MPL59901.1"/>
    </source>
</evidence>
<evidence type="ECO:0000256" key="1">
    <source>
        <dbReference type="ARBA" id="ARBA00001947"/>
    </source>
</evidence>
<dbReference type="GO" id="GO:0009231">
    <property type="term" value="P:riboflavin biosynthetic process"/>
    <property type="evidence" value="ECO:0007669"/>
    <property type="project" value="TreeGrafter"/>
</dbReference>
<dbReference type="Gene3D" id="3.40.50.10310">
    <property type="entry name" value="Creatininase"/>
    <property type="match status" value="1"/>
</dbReference>
<dbReference type="InterPro" id="IPR003785">
    <property type="entry name" value="Creatininase/forma_Hydrolase"/>
</dbReference>
<dbReference type="PANTHER" id="PTHR35005">
    <property type="entry name" value="3-DEHYDRO-SCYLLO-INOSOSE HYDROLASE"/>
    <property type="match status" value="1"/>
</dbReference>
<name>A0A644T1U5_9ZZZZ</name>
<keyword evidence="3 5" id="KW-0378">Hydrolase</keyword>
<reference evidence="5" key="1">
    <citation type="submission" date="2019-08" db="EMBL/GenBank/DDBJ databases">
        <authorList>
            <person name="Kucharzyk K."/>
            <person name="Murdoch R.W."/>
            <person name="Higgins S."/>
            <person name="Loffler F."/>
        </authorList>
    </citation>
    <scope>NUCLEOTIDE SEQUENCE</scope>
</reference>
<gene>
    <name evidence="5" type="primary">mftE_1</name>
    <name evidence="5" type="ORF">SDC9_05457</name>
</gene>
<proteinExistence type="predicted"/>
<evidence type="ECO:0000256" key="4">
    <source>
        <dbReference type="ARBA" id="ARBA00022833"/>
    </source>
</evidence>
<protein>
    <submittedName>
        <fullName evidence="5">Putative mycofactocin system creatinine amidohydrolase family protein MftE</fullName>
        <ecNumber evidence="5">3.5.-.-</ecNumber>
    </submittedName>
</protein>
<dbReference type="GO" id="GO:0046872">
    <property type="term" value="F:metal ion binding"/>
    <property type="evidence" value="ECO:0007669"/>
    <property type="project" value="UniProtKB-KW"/>
</dbReference>
<evidence type="ECO:0000256" key="3">
    <source>
        <dbReference type="ARBA" id="ARBA00022801"/>
    </source>
</evidence>
<dbReference type="PANTHER" id="PTHR35005:SF1">
    <property type="entry name" value="2-AMINO-5-FORMYLAMINO-6-RIBOSYLAMINOPYRIMIDIN-4(3H)-ONE 5'-MONOPHOSPHATE DEFORMYLASE"/>
    <property type="match status" value="1"/>
</dbReference>
<keyword evidence="2" id="KW-0479">Metal-binding</keyword>
<dbReference type="Pfam" id="PF02633">
    <property type="entry name" value="Creatininase"/>
    <property type="match status" value="1"/>
</dbReference>